<dbReference type="Pfam" id="PF07499">
    <property type="entry name" value="RuvA_C"/>
    <property type="match status" value="1"/>
</dbReference>
<dbReference type="Pfam" id="PF01330">
    <property type="entry name" value="RuvA_N"/>
    <property type="match status" value="1"/>
</dbReference>
<dbReference type="OrthoDB" id="5293449at2"/>
<dbReference type="HAMAP" id="MF_00031">
    <property type="entry name" value="DNA_HJ_migration_RuvA"/>
    <property type="match status" value="1"/>
</dbReference>
<gene>
    <name evidence="6" type="primary">ruvA</name>
    <name evidence="8" type="ORF">SAMN04488503_0685</name>
</gene>
<comment type="domain">
    <text evidence="6">Has three domains with a flexible linker between the domains II and III and assumes an 'L' shape. Domain III is highly mobile and contacts RuvB.</text>
</comment>
<keyword evidence="2 6" id="KW-0227">DNA damage</keyword>
<dbReference type="InterPro" id="IPR010994">
    <property type="entry name" value="RuvA_2-like"/>
</dbReference>
<dbReference type="GO" id="GO:0005524">
    <property type="term" value="F:ATP binding"/>
    <property type="evidence" value="ECO:0007669"/>
    <property type="project" value="InterPro"/>
</dbReference>
<dbReference type="InterPro" id="IPR011114">
    <property type="entry name" value="RuvA_C"/>
</dbReference>
<keyword evidence="8" id="KW-0547">Nucleotide-binding</keyword>
<dbReference type="GO" id="GO:0006281">
    <property type="term" value="P:DNA repair"/>
    <property type="evidence" value="ECO:0007669"/>
    <property type="project" value="UniProtKB-UniRule"/>
</dbReference>
<dbReference type="Gene3D" id="1.10.8.10">
    <property type="entry name" value="DNA helicase RuvA subunit, C-terminal domain"/>
    <property type="match status" value="1"/>
</dbReference>
<dbReference type="GO" id="GO:0006310">
    <property type="term" value="P:DNA recombination"/>
    <property type="evidence" value="ECO:0007669"/>
    <property type="project" value="UniProtKB-UniRule"/>
</dbReference>
<keyword evidence="1 6" id="KW-0963">Cytoplasm</keyword>
<dbReference type="Gene3D" id="2.40.50.140">
    <property type="entry name" value="Nucleic acid-binding proteins"/>
    <property type="match status" value="1"/>
</dbReference>
<dbReference type="SMART" id="SM00278">
    <property type="entry name" value="HhH1"/>
    <property type="match status" value="2"/>
</dbReference>
<dbReference type="InterPro" id="IPR000085">
    <property type="entry name" value="RuvA"/>
</dbReference>
<dbReference type="SUPFAM" id="SSF50249">
    <property type="entry name" value="Nucleic acid-binding proteins"/>
    <property type="match status" value="1"/>
</dbReference>
<evidence type="ECO:0000259" key="7">
    <source>
        <dbReference type="SMART" id="SM00278"/>
    </source>
</evidence>
<evidence type="ECO:0000256" key="1">
    <source>
        <dbReference type="ARBA" id="ARBA00022490"/>
    </source>
</evidence>
<evidence type="ECO:0000256" key="2">
    <source>
        <dbReference type="ARBA" id="ARBA00022763"/>
    </source>
</evidence>
<evidence type="ECO:0000256" key="4">
    <source>
        <dbReference type="ARBA" id="ARBA00023172"/>
    </source>
</evidence>
<dbReference type="Pfam" id="PF14520">
    <property type="entry name" value="HHH_5"/>
    <property type="match status" value="1"/>
</dbReference>
<comment type="caution">
    <text evidence="6">Lacks conserved residue(s) required for the propagation of feature annotation.</text>
</comment>
<feature type="domain" description="Helix-hairpin-helix DNA-binding motif class 1" evidence="7">
    <location>
        <begin position="74"/>
        <end position="93"/>
    </location>
</feature>
<dbReference type="Gene3D" id="1.10.150.20">
    <property type="entry name" value="5' to 3' exonuclease, C-terminal subdomain"/>
    <property type="match status" value="1"/>
</dbReference>
<keyword evidence="8" id="KW-0378">Hydrolase</keyword>
<dbReference type="InterPro" id="IPR036267">
    <property type="entry name" value="RuvA_C_sf"/>
</dbReference>
<dbReference type="RefSeq" id="WP_089271702.1">
    <property type="nucleotide sequence ID" value="NZ_FZOC01000001.1"/>
</dbReference>
<dbReference type="SUPFAM" id="SSF46929">
    <property type="entry name" value="DNA helicase RuvA subunit, C-terminal domain"/>
    <property type="match status" value="1"/>
</dbReference>
<dbReference type="NCBIfam" id="TIGR00084">
    <property type="entry name" value="ruvA"/>
    <property type="match status" value="1"/>
</dbReference>
<keyword evidence="5 6" id="KW-0234">DNA repair</keyword>
<dbReference type="Proteomes" id="UP000198324">
    <property type="component" value="Unassembled WGS sequence"/>
</dbReference>
<dbReference type="CDD" id="cd14332">
    <property type="entry name" value="UBA_RuvA_C"/>
    <property type="match status" value="1"/>
</dbReference>
<evidence type="ECO:0000256" key="6">
    <source>
        <dbReference type="HAMAP-Rule" id="MF_00031"/>
    </source>
</evidence>
<dbReference type="GO" id="GO:0005737">
    <property type="term" value="C:cytoplasm"/>
    <property type="evidence" value="ECO:0007669"/>
    <property type="project" value="UniProtKB-SubCell"/>
</dbReference>
<evidence type="ECO:0000256" key="3">
    <source>
        <dbReference type="ARBA" id="ARBA00023125"/>
    </source>
</evidence>
<proteinExistence type="inferred from homology"/>
<evidence type="ECO:0000313" key="9">
    <source>
        <dbReference type="Proteomes" id="UP000198324"/>
    </source>
</evidence>
<dbReference type="InterPro" id="IPR003583">
    <property type="entry name" value="Hlx-hairpin-Hlx_DNA-bd_motif"/>
</dbReference>
<keyword evidence="9" id="KW-1185">Reference proteome</keyword>
<comment type="similarity">
    <text evidence="6">Belongs to the RuvA family.</text>
</comment>
<keyword evidence="8" id="KW-0347">Helicase</keyword>
<dbReference type="GO" id="GO:0009378">
    <property type="term" value="F:four-way junction helicase activity"/>
    <property type="evidence" value="ECO:0007669"/>
    <property type="project" value="InterPro"/>
</dbReference>
<comment type="function">
    <text evidence="6">The RuvA-RuvB-RuvC complex processes Holliday junction (HJ) DNA during genetic recombination and DNA repair, while the RuvA-RuvB complex plays an important role in the rescue of blocked DNA replication forks via replication fork reversal (RFR). RuvA specifically binds to HJ cruciform DNA, conferring on it an open structure. The RuvB hexamer acts as an ATP-dependent pump, pulling dsDNA into and through the RuvAB complex. HJ branch migration allows RuvC to scan DNA until it finds its consensus sequence, where it cleaves and resolves the cruciform DNA.</text>
</comment>
<keyword evidence="8" id="KW-0067">ATP-binding</keyword>
<feature type="region of interest" description="Domain III" evidence="6">
    <location>
        <begin position="151"/>
        <end position="203"/>
    </location>
</feature>
<reference evidence="8 9" key="1">
    <citation type="submission" date="2017-06" db="EMBL/GenBank/DDBJ databases">
        <authorList>
            <person name="Kim H.J."/>
            <person name="Triplett B.A."/>
        </authorList>
    </citation>
    <scope>NUCLEOTIDE SEQUENCE [LARGE SCALE GENOMIC DNA]</scope>
    <source>
        <strain evidence="8 9">DSM 13116</strain>
    </source>
</reference>
<sequence length="203" mass="22027">MIAYLEGRLLDLTAKGCVLVTPGGVGYEVSLPSSALVLLPQKGGEAHLYTHMVVREDALDLYGFITSDERDLFRLLIGIDKLGPKKALGILSHFRPEHLRELVLREDADMLATVPGIGPKSAREIMWKLKDKVTGIKTGPTLAATPQNAPQGEYFDAVAGMKALGYTEDEARPMIKEIFEAEPDIDASSAIRVALKKIAAARS</sequence>
<comment type="subcellular location">
    <subcellularLocation>
        <location evidence="6">Cytoplasm</location>
    </subcellularLocation>
</comment>
<evidence type="ECO:0000313" key="8">
    <source>
        <dbReference type="EMBL" id="SNR66112.1"/>
    </source>
</evidence>
<dbReference type="InterPro" id="IPR012340">
    <property type="entry name" value="NA-bd_OB-fold"/>
</dbReference>
<dbReference type="GO" id="GO:0009379">
    <property type="term" value="C:Holliday junction helicase complex"/>
    <property type="evidence" value="ECO:0007669"/>
    <property type="project" value="InterPro"/>
</dbReference>
<name>A0A238Y568_9BACT</name>
<dbReference type="SUPFAM" id="SSF47781">
    <property type="entry name" value="RuvA domain 2-like"/>
    <property type="match status" value="1"/>
</dbReference>
<organism evidence="8 9">
    <name type="scientific">Humidesulfovibrio mexicanus</name>
    <dbReference type="NCBI Taxonomy" id="147047"/>
    <lineage>
        <taxon>Bacteria</taxon>
        <taxon>Pseudomonadati</taxon>
        <taxon>Thermodesulfobacteriota</taxon>
        <taxon>Desulfovibrionia</taxon>
        <taxon>Desulfovibrionales</taxon>
        <taxon>Desulfovibrionaceae</taxon>
        <taxon>Humidesulfovibrio</taxon>
    </lineage>
</organism>
<feature type="domain" description="Helix-hairpin-helix DNA-binding motif class 1" evidence="7">
    <location>
        <begin position="109"/>
        <end position="128"/>
    </location>
</feature>
<dbReference type="GO" id="GO:0048476">
    <property type="term" value="C:Holliday junction resolvase complex"/>
    <property type="evidence" value="ECO:0007669"/>
    <property type="project" value="UniProtKB-UniRule"/>
</dbReference>
<dbReference type="InterPro" id="IPR013849">
    <property type="entry name" value="DNA_helicase_Holl-junc_RuvA_I"/>
</dbReference>
<evidence type="ECO:0000256" key="5">
    <source>
        <dbReference type="ARBA" id="ARBA00023204"/>
    </source>
</evidence>
<dbReference type="GO" id="GO:0000400">
    <property type="term" value="F:four-way junction DNA binding"/>
    <property type="evidence" value="ECO:0007669"/>
    <property type="project" value="UniProtKB-UniRule"/>
</dbReference>
<comment type="subunit">
    <text evidence="6">Homotetramer. Forms an RuvA(8)-RuvB(12)-Holliday junction (HJ) complex. HJ DNA is sandwiched between 2 RuvA tetramers; dsDNA enters through RuvA and exits via RuvB. An RuvB hexamer assembles on each DNA strand where it exits the tetramer. Each RuvB hexamer is contacted by two RuvA subunits (via domain III) on 2 adjacent RuvB subunits; this complex drives branch migration. In the full resolvosome a probable DNA-RuvA(4)-RuvB(12)-RuvC(2) complex forms which resolves the HJ.</text>
</comment>
<keyword evidence="3 6" id="KW-0238">DNA-binding</keyword>
<dbReference type="EMBL" id="FZOC01000001">
    <property type="protein sequence ID" value="SNR66112.1"/>
    <property type="molecule type" value="Genomic_DNA"/>
</dbReference>
<protein>
    <recommendedName>
        <fullName evidence="6">Holliday junction branch migration complex subunit RuvA</fullName>
    </recommendedName>
</protein>
<keyword evidence="4 6" id="KW-0233">DNA recombination</keyword>
<dbReference type="AlphaFoldDB" id="A0A238Y568"/>
<accession>A0A238Y568</accession>